<protein>
    <submittedName>
        <fullName evidence="2">Uncharacterized protein</fullName>
    </submittedName>
</protein>
<organism evidence="2 3">
    <name type="scientific">Thalassomonas haliotis</name>
    <dbReference type="NCBI Taxonomy" id="485448"/>
    <lineage>
        <taxon>Bacteria</taxon>
        <taxon>Pseudomonadati</taxon>
        <taxon>Pseudomonadota</taxon>
        <taxon>Gammaproteobacteria</taxon>
        <taxon>Alteromonadales</taxon>
        <taxon>Colwelliaceae</taxon>
        <taxon>Thalassomonas</taxon>
    </lineage>
</organism>
<name>A0ABY7VMT8_9GAMM</name>
<evidence type="ECO:0000313" key="3">
    <source>
        <dbReference type="Proteomes" id="UP001215231"/>
    </source>
</evidence>
<accession>A0ABY7VMT8</accession>
<sequence>MPLTVKTALRLKTRRLYQYDIYGFFIFSFVFCSFSGPAEQLAWLTEVEFLAIFKISRSIKTAACANVFDKGTFILFIIEG</sequence>
<keyword evidence="3" id="KW-1185">Reference proteome</keyword>
<dbReference type="Proteomes" id="UP001215231">
    <property type="component" value="Chromosome"/>
</dbReference>
<keyword evidence="1" id="KW-1133">Transmembrane helix</keyword>
<proteinExistence type="predicted"/>
<dbReference type="RefSeq" id="WP_274054728.1">
    <property type="nucleotide sequence ID" value="NZ_CP059693.1"/>
</dbReference>
<dbReference type="EMBL" id="CP059693">
    <property type="protein sequence ID" value="WDE14198.1"/>
    <property type="molecule type" value="Genomic_DNA"/>
</dbReference>
<evidence type="ECO:0000313" key="2">
    <source>
        <dbReference type="EMBL" id="WDE14198.1"/>
    </source>
</evidence>
<evidence type="ECO:0000256" key="1">
    <source>
        <dbReference type="SAM" id="Phobius"/>
    </source>
</evidence>
<gene>
    <name evidence="2" type="ORF">H3N35_12745</name>
</gene>
<reference evidence="2 3" key="1">
    <citation type="journal article" date="2022" name="Mar. Drugs">
        <title>Bioassay-Guided Fractionation Leads to the Detection of Cholic Acid Generated by the Rare Thalassomonas sp.</title>
        <authorList>
            <person name="Pheiffer F."/>
            <person name="Schneider Y.K."/>
            <person name="Hansen E.H."/>
            <person name="Andersen J.H."/>
            <person name="Isaksson J."/>
            <person name="Busche T."/>
            <person name="R C."/>
            <person name="Kalinowski J."/>
            <person name="Zyl L.V."/>
            <person name="Trindade M."/>
        </authorList>
    </citation>
    <scope>NUCLEOTIDE SEQUENCE [LARGE SCALE GENOMIC DNA]</scope>
    <source>
        <strain evidence="2 3">A5K-61T</strain>
    </source>
</reference>
<keyword evidence="1" id="KW-0812">Transmembrane</keyword>
<keyword evidence="1" id="KW-0472">Membrane</keyword>
<feature type="transmembrane region" description="Helical" evidence="1">
    <location>
        <begin position="21"/>
        <end position="38"/>
    </location>
</feature>